<organism evidence="2 3">
    <name type="scientific">Rhodocytophaga aerolata</name>
    <dbReference type="NCBI Taxonomy" id="455078"/>
    <lineage>
        <taxon>Bacteria</taxon>
        <taxon>Pseudomonadati</taxon>
        <taxon>Bacteroidota</taxon>
        <taxon>Cytophagia</taxon>
        <taxon>Cytophagales</taxon>
        <taxon>Rhodocytophagaceae</taxon>
        <taxon>Rhodocytophaga</taxon>
    </lineage>
</organism>
<dbReference type="InterPro" id="IPR011042">
    <property type="entry name" value="6-blade_b-propeller_TolB-like"/>
</dbReference>
<dbReference type="Proteomes" id="UP001168528">
    <property type="component" value="Unassembled WGS sequence"/>
</dbReference>
<name>A0ABT8RKD2_9BACT</name>
<evidence type="ECO:0000313" key="2">
    <source>
        <dbReference type="EMBL" id="MDO1451823.1"/>
    </source>
</evidence>
<evidence type="ECO:0000259" key="1">
    <source>
        <dbReference type="SMART" id="SM00429"/>
    </source>
</evidence>
<dbReference type="RefSeq" id="WP_302042618.1">
    <property type="nucleotide sequence ID" value="NZ_JAUKPO010000099.1"/>
</dbReference>
<gene>
    <name evidence="2" type="ORF">Q0590_36475</name>
</gene>
<accession>A0ABT8RKD2</accession>
<dbReference type="InterPro" id="IPR056822">
    <property type="entry name" value="TEN_NHL"/>
</dbReference>
<dbReference type="InterPro" id="IPR002909">
    <property type="entry name" value="IPT_dom"/>
</dbReference>
<comment type="caution">
    <text evidence="2">The sequence shown here is derived from an EMBL/GenBank/DDBJ whole genome shotgun (WGS) entry which is preliminary data.</text>
</comment>
<proteinExistence type="predicted"/>
<dbReference type="CDD" id="cd14953">
    <property type="entry name" value="NHL_like_1"/>
    <property type="match status" value="1"/>
</dbReference>
<dbReference type="EMBL" id="JAUKPO010000099">
    <property type="protein sequence ID" value="MDO1451823.1"/>
    <property type="molecule type" value="Genomic_DNA"/>
</dbReference>
<dbReference type="SUPFAM" id="SSF81296">
    <property type="entry name" value="E set domains"/>
    <property type="match status" value="1"/>
</dbReference>
<dbReference type="PANTHER" id="PTHR13833">
    <property type="match status" value="1"/>
</dbReference>
<protein>
    <submittedName>
        <fullName evidence="2">IPT/TIG domain-containing protein</fullName>
    </submittedName>
</protein>
<reference evidence="2" key="1">
    <citation type="submission" date="2023-07" db="EMBL/GenBank/DDBJ databases">
        <title>The genome sequence of Rhodocytophaga aerolata KACC 12507.</title>
        <authorList>
            <person name="Zhang X."/>
        </authorList>
    </citation>
    <scope>NUCLEOTIDE SEQUENCE</scope>
    <source>
        <strain evidence="2">KACC 12507</strain>
    </source>
</reference>
<sequence>MKLYLHRVYVLSIILLFFNLSACKKDNQDPVVQPPKVDPTVPEPVAPTITTITPDNGISGTAVTITGTGFSTVLTENVVTLNDKKCTVTAATSTSLTITIPPGAGSGNIVVTTNSKSAKSASPFRYMQTITVTTVAGSSQGYADGEVMNAKFWLPHSITTASDGTIYITEFANRRIRKISPNGIVSTVAGDGLSGYTDGPAAQAQFAALTGIAIASDGTLYVSDNHMIRKITPDGIVSTLAGSSQGYADGPAAQALFTYPTGIKIANDGTLYIVDGNGNRIRKISPNGIVSTVAGNGTKGYTDGPAAQAQFEIPYDIAVASDGTLYVVEGHMIRKITPDGIVSTLAGSRERGIKNGVGIEARFYDPMGIAVASNGTLYVTESSYHRIREITPDGVVTTLAGGPFDGYADGTATEARFYQPKGITIANDSTLYVVDHANHKIRKITMR</sequence>
<dbReference type="SUPFAM" id="SSF63829">
    <property type="entry name" value="Calcium-dependent phosphotriesterase"/>
    <property type="match status" value="1"/>
</dbReference>
<dbReference type="Gene3D" id="2.120.10.30">
    <property type="entry name" value="TolB, C-terminal domain"/>
    <property type="match status" value="3"/>
</dbReference>
<dbReference type="CDD" id="cd00603">
    <property type="entry name" value="IPT_PCSR"/>
    <property type="match status" value="1"/>
</dbReference>
<dbReference type="PANTHER" id="PTHR13833:SF71">
    <property type="entry name" value="NHL DOMAIN-CONTAINING PROTEIN"/>
    <property type="match status" value="1"/>
</dbReference>
<dbReference type="Pfam" id="PF25021">
    <property type="entry name" value="TEN_NHL"/>
    <property type="match status" value="3"/>
</dbReference>
<keyword evidence="3" id="KW-1185">Reference proteome</keyword>
<dbReference type="Pfam" id="PF01833">
    <property type="entry name" value="TIG"/>
    <property type="match status" value="1"/>
</dbReference>
<dbReference type="SMART" id="SM00429">
    <property type="entry name" value="IPT"/>
    <property type="match status" value="1"/>
</dbReference>
<feature type="domain" description="IPT/TIG" evidence="1">
    <location>
        <begin position="46"/>
        <end position="127"/>
    </location>
</feature>
<dbReference type="InterPro" id="IPR014756">
    <property type="entry name" value="Ig_E-set"/>
</dbReference>
<evidence type="ECO:0000313" key="3">
    <source>
        <dbReference type="Proteomes" id="UP001168528"/>
    </source>
</evidence>